<evidence type="ECO:0000256" key="1">
    <source>
        <dbReference type="SAM" id="MobiDB-lite"/>
    </source>
</evidence>
<feature type="region of interest" description="Disordered" evidence="1">
    <location>
        <begin position="1"/>
        <end position="34"/>
    </location>
</feature>
<comment type="caution">
    <text evidence="2">The sequence shown here is derived from an EMBL/GenBank/DDBJ whole genome shotgun (WGS) entry which is preliminary data.</text>
</comment>
<accession>G9NNS2</accession>
<reference evidence="2 3" key="1">
    <citation type="journal article" date="2011" name="Genome Biol.">
        <title>Comparative genome sequence analysis underscores mycoparasitism as the ancestral life style of Trichoderma.</title>
        <authorList>
            <person name="Kubicek C.P."/>
            <person name="Herrera-Estrella A."/>
            <person name="Seidl-Seiboth V."/>
            <person name="Martinez D.A."/>
            <person name="Druzhinina I.S."/>
            <person name="Thon M."/>
            <person name="Zeilinger S."/>
            <person name="Casas-Flores S."/>
            <person name="Horwitz B.A."/>
            <person name="Mukherjee P.K."/>
            <person name="Mukherjee M."/>
            <person name="Kredics L."/>
            <person name="Alcaraz L.D."/>
            <person name="Aerts A."/>
            <person name="Antal Z."/>
            <person name="Atanasova L."/>
            <person name="Cervantes-Badillo M.G."/>
            <person name="Challacombe J."/>
            <person name="Chertkov O."/>
            <person name="McCluskey K."/>
            <person name="Coulpier F."/>
            <person name="Deshpande N."/>
            <person name="von Doehren H."/>
            <person name="Ebbole D.J."/>
            <person name="Esquivel-Naranjo E.U."/>
            <person name="Fekete E."/>
            <person name="Flipphi M."/>
            <person name="Glaser F."/>
            <person name="Gomez-Rodriguez E.Y."/>
            <person name="Gruber S."/>
            <person name="Han C."/>
            <person name="Henrissat B."/>
            <person name="Hermosa R."/>
            <person name="Hernandez-Onate M."/>
            <person name="Karaffa L."/>
            <person name="Kosti I."/>
            <person name="Le Crom S."/>
            <person name="Lindquist E."/>
            <person name="Lucas S."/>
            <person name="Luebeck M."/>
            <person name="Luebeck P.S."/>
            <person name="Margeot A."/>
            <person name="Metz B."/>
            <person name="Misra M."/>
            <person name="Nevalainen H."/>
            <person name="Omann M."/>
            <person name="Packer N."/>
            <person name="Perrone G."/>
            <person name="Uresti-Rivera E.E."/>
            <person name="Salamov A."/>
            <person name="Schmoll M."/>
            <person name="Seiboth B."/>
            <person name="Shapiro H."/>
            <person name="Sukno S."/>
            <person name="Tamayo-Ramos J.A."/>
            <person name="Tisch D."/>
            <person name="Wiest A."/>
            <person name="Wilkinson H.H."/>
            <person name="Zhang M."/>
            <person name="Coutinho P.M."/>
            <person name="Kenerley C.M."/>
            <person name="Monte E."/>
            <person name="Baker S.E."/>
            <person name="Grigoriev I.V."/>
        </authorList>
    </citation>
    <scope>NUCLEOTIDE SEQUENCE [LARGE SCALE GENOMIC DNA]</scope>
    <source>
        <strain evidence="3">ATCC 20476 / IMI 206040</strain>
    </source>
</reference>
<gene>
    <name evidence="2" type="ORF">TRIATDRAFT_316736</name>
</gene>
<dbReference type="AlphaFoldDB" id="G9NNS2"/>
<dbReference type="HOGENOM" id="CLU_2184329_0_0_1"/>
<sequence length="109" mass="11675">MSDQNQSMNKPLGKGKEVTPVVPPSLASSSSTFQVQIKSEQNVMERLALEFSSLPDREMVPEGSDSAGQQQQLTAPGSSSQITPTSNTPTNNLITKTIRAAMSDINKPK</sequence>
<proteinExistence type="predicted"/>
<feature type="region of interest" description="Disordered" evidence="1">
    <location>
        <begin position="54"/>
        <end position="109"/>
    </location>
</feature>
<keyword evidence="3" id="KW-1185">Reference proteome</keyword>
<dbReference type="EMBL" id="ABDG02000020">
    <property type="protein sequence ID" value="EHK47713.1"/>
    <property type="molecule type" value="Genomic_DNA"/>
</dbReference>
<dbReference type="GeneID" id="25783200"/>
<feature type="compositionally biased region" description="Low complexity" evidence="1">
    <location>
        <begin position="18"/>
        <end position="31"/>
    </location>
</feature>
<dbReference type="OrthoDB" id="4897974at2759"/>
<protein>
    <submittedName>
        <fullName evidence="2">Uncharacterized protein</fullName>
    </submittedName>
</protein>
<organism evidence="2 3">
    <name type="scientific">Hypocrea atroviridis (strain ATCC 20476 / IMI 206040)</name>
    <name type="common">Trichoderma atroviride</name>
    <dbReference type="NCBI Taxonomy" id="452589"/>
    <lineage>
        <taxon>Eukaryota</taxon>
        <taxon>Fungi</taxon>
        <taxon>Dikarya</taxon>
        <taxon>Ascomycota</taxon>
        <taxon>Pezizomycotina</taxon>
        <taxon>Sordariomycetes</taxon>
        <taxon>Hypocreomycetidae</taxon>
        <taxon>Hypocreales</taxon>
        <taxon>Hypocreaceae</taxon>
        <taxon>Trichoderma</taxon>
    </lineage>
</organism>
<feature type="compositionally biased region" description="Polar residues" evidence="1">
    <location>
        <begin position="66"/>
        <end position="95"/>
    </location>
</feature>
<dbReference type="Proteomes" id="UP000005426">
    <property type="component" value="Unassembled WGS sequence"/>
</dbReference>
<evidence type="ECO:0000313" key="3">
    <source>
        <dbReference type="Proteomes" id="UP000005426"/>
    </source>
</evidence>
<evidence type="ECO:0000313" key="2">
    <source>
        <dbReference type="EMBL" id="EHK47713.1"/>
    </source>
</evidence>
<dbReference type="KEGG" id="tatv:25783200"/>
<dbReference type="eggNOG" id="ENOG502RM6P">
    <property type="taxonomic scope" value="Eukaryota"/>
</dbReference>
<name>G9NNS2_HYPAI</name>